<dbReference type="OrthoDB" id="9761875at2"/>
<dbReference type="UniPathway" id="UPA00299"/>
<dbReference type="Proteomes" id="UP000199421">
    <property type="component" value="Unassembled WGS sequence"/>
</dbReference>
<evidence type="ECO:0000256" key="9">
    <source>
        <dbReference type="ARBA" id="ARBA00023295"/>
    </source>
</evidence>
<gene>
    <name evidence="19" type="ORF">SAMN05661044_05161</name>
</gene>
<evidence type="ECO:0000256" key="12">
    <source>
        <dbReference type="ARBA" id="ARBA00034013"/>
    </source>
</evidence>
<dbReference type="STRING" id="407022.SAMN05661044_05161"/>
<dbReference type="RefSeq" id="WP_093331594.1">
    <property type="nucleotide sequence ID" value="NZ_FOAF01000012.1"/>
</dbReference>
<keyword evidence="7 14" id="KW-0378">Hydrolase</keyword>
<evidence type="ECO:0000256" key="13">
    <source>
        <dbReference type="NCBIfam" id="TIGR02402"/>
    </source>
</evidence>
<dbReference type="GO" id="GO:0005992">
    <property type="term" value="P:trehalose biosynthetic process"/>
    <property type="evidence" value="ECO:0007669"/>
    <property type="project" value="UniProtKB-UniRule"/>
</dbReference>
<evidence type="ECO:0000313" key="19">
    <source>
        <dbReference type="EMBL" id="SEM42519.1"/>
    </source>
</evidence>
<evidence type="ECO:0000256" key="4">
    <source>
        <dbReference type="ARBA" id="ARBA00012268"/>
    </source>
</evidence>
<comment type="pathway">
    <text evidence="2 14">Glycan biosynthesis; trehalose biosynthesis.</text>
</comment>
<feature type="binding site" evidence="16">
    <location>
        <begin position="393"/>
        <end position="398"/>
    </location>
    <ligand>
        <name>substrate</name>
    </ligand>
</feature>
<dbReference type="SUPFAM" id="SSF81296">
    <property type="entry name" value="E set domains"/>
    <property type="match status" value="1"/>
</dbReference>
<dbReference type="InterPro" id="IPR004193">
    <property type="entry name" value="Glyco_hydro_13_N"/>
</dbReference>
<dbReference type="Pfam" id="PF02922">
    <property type="entry name" value="CBM_48"/>
    <property type="match status" value="1"/>
</dbReference>
<feature type="binding site" evidence="16">
    <location>
        <begin position="261"/>
        <end position="266"/>
    </location>
    <ligand>
        <name>substrate</name>
    </ligand>
</feature>
<evidence type="ECO:0000256" key="10">
    <source>
        <dbReference type="ARBA" id="ARBA00032057"/>
    </source>
</evidence>
<evidence type="ECO:0000256" key="14">
    <source>
        <dbReference type="PIRNR" id="PIRNR006337"/>
    </source>
</evidence>
<dbReference type="PANTHER" id="PTHR43651:SF11">
    <property type="entry name" value="MALTO-OLIGOSYLTREHALOSE TREHALOHYDROLASE"/>
    <property type="match status" value="1"/>
</dbReference>
<dbReference type="GO" id="GO:0033942">
    <property type="term" value="F:4-alpha-D-(1-&gt;4)-alpha-D-glucanotrehalose trehalohydrolase activity"/>
    <property type="evidence" value="ECO:0007669"/>
    <property type="project" value="UniProtKB-EC"/>
</dbReference>
<dbReference type="EC" id="3.2.1.141" evidence="4 13"/>
<evidence type="ECO:0000256" key="11">
    <source>
        <dbReference type="ARBA" id="ARBA00033284"/>
    </source>
</evidence>
<proteinExistence type="inferred from homology"/>
<evidence type="ECO:0000256" key="17">
    <source>
        <dbReference type="PIRSR" id="PIRSR006337-3"/>
    </source>
</evidence>
<dbReference type="InterPro" id="IPR013783">
    <property type="entry name" value="Ig-like_fold"/>
</dbReference>
<dbReference type="GO" id="GO:0005737">
    <property type="term" value="C:cytoplasm"/>
    <property type="evidence" value="ECO:0007669"/>
    <property type="project" value="UniProtKB-SubCell"/>
</dbReference>
<dbReference type="Gene3D" id="1.10.10.760">
    <property type="entry name" value="E-set domains of sugar-utilizing enzymes"/>
    <property type="match status" value="1"/>
</dbReference>
<organism evidence="19 20">
    <name type="scientific">Olivibacter domesticus</name>
    <name type="common">Pseudosphingobacterium domesticum</name>
    <dbReference type="NCBI Taxonomy" id="407022"/>
    <lineage>
        <taxon>Bacteria</taxon>
        <taxon>Pseudomonadati</taxon>
        <taxon>Bacteroidota</taxon>
        <taxon>Sphingobacteriia</taxon>
        <taxon>Sphingobacteriales</taxon>
        <taxon>Sphingobacteriaceae</taxon>
        <taxon>Olivibacter</taxon>
    </lineage>
</organism>
<dbReference type="CDD" id="cd02853">
    <property type="entry name" value="E_set_MTHase_like_N"/>
    <property type="match status" value="1"/>
</dbReference>
<evidence type="ECO:0000256" key="8">
    <source>
        <dbReference type="ARBA" id="ARBA00023277"/>
    </source>
</evidence>
<dbReference type="InterPro" id="IPR014756">
    <property type="entry name" value="Ig_E-set"/>
</dbReference>
<dbReference type="NCBIfam" id="TIGR02402">
    <property type="entry name" value="trehalose_TreZ"/>
    <property type="match status" value="1"/>
</dbReference>
<name>A0A1H7YBF3_OLID1</name>
<dbReference type="InterPro" id="IPR012768">
    <property type="entry name" value="Trehalose_TreZ"/>
</dbReference>
<evidence type="ECO:0000313" key="20">
    <source>
        <dbReference type="Proteomes" id="UP000199421"/>
    </source>
</evidence>
<dbReference type="AlphaFoldDB" id="A0A1H7YBF3"/>
<feature type="binding site" evidence="16">
    <location>
        <begin position="325"/>
        <end position="329"/>
    </location>
    <ligand>
        <name>substrate</name>
    </ligand>
</feature>
<evidence type="ECO:0000256" key="6">
    <source>
        <dbReference type="ARBA" id="ARBA00022490"/>
    </source>
</evidence>
<dbReference type="PIRSF" id="PIRSF006337">
    <property type="entry name" value="Trehalose_TreZ"/>
    <property type="match status" value="1"/>
</dbReference>
<dbReference type="EMBL" id="FOAF01000012">
    <property type="protein sequence ID" value="SEM42519.1"/>
    <property type="molecule type" value="Genomic_DNA"/>
</dbReference>
<evidence type="ECO:0000256" key="3">
    <source>
        <dbReference type="ARBA" id="ARBA00008061"/>
    </source>
</evidence>
<comment type="catalytic activity">
    <reaction evidence="12 14">
        <text>hydrolysis of (1-&gt;4)-alpha-D-glucosidic linkage in 4-alpha-D-[(1-&gt;4)-alpha-D-glucanosyl]n trehalose to yield trehalose and (1-&gt;4)-alpha-D-glucan.</text>
        <dbReference type="EC" id="3.2.1.141"/>
    </reaction>
</comment>
<accession>A0A1H7YBF3</accession>
<comment type="subcellular location">
    <subcellularLocation>
        <location evidence="1 15">Cytoplasm</location>
    </subcellularLocation>
</comment>
<evidence type="ECO:0000256" key="5">
    <source>
        <dbReference type="ARBA" id="ARBA00015938"/>
    </source>
</evidence>
<dbReference type="Pfam" id="PF00128">
    <property type="entry name" value="Alpha-amylase"/>
    <property type="match status" value="1"/>
</dbReference>
<dbReference type="SUPFAM" id="SSF51445">
    <property type="entry name" value="(Trans)glycosidases"/>
    <property type="match status" value="1"/>
</dbReference>
<dbReference type="InterPro" id="IPR017853">
    <property type="entry name" value="GH"/>
</dbReference>
<sequence length="616" mass="70632">MQTTIERRTLGVTIKQKKCSIAVWAPNKENVTVVLEEGRRIPLKKNEYGFWTGKTEALFAGQRYKISIDEQAPLPDPTSIFQPLGVHGYSEVVDLQLYQWEDQEWKNPTQAAYIIYELHVGTFTEEGTFDALIYKLDYLKDLGINAIELMPVAQFPGERNWGYDGVYPFAVQNSYGGPRGLQRLVDACHKKKVAVILDVVYNHLGPEGNYLEAYGPYFTDKYHTPWGKAVNVDDAYCDGVRQFIIENMLMWFRDFHIDALRLDAVHAIKDFGAKHILSAMREAADELGRLTGQHYYLIGECDLNDVRYIRHPKDDGYGLHGQWIDEFHHALRVSVGEQQLGYYADFEPIIHLAKSFTETYVYNGIYSPHRKKTFGNAAIGAKGEQFIVFSQNHDQVGNRMLGERSSVLYSKGLQKTMVTAVLAAPYLPMLFMGEEYGETKPFQYFVSHTDAELAKAVQEGRRKEFEQFHSGGEAPDPMSMETFDRSKLNWSLLESETHMAIFQFYKTLIALRKSHSAWRTLDQLRVKTVVFVDQQSLVVNRWDEQESLFFVFNFSSHIQHITLPFKGNLIRIFDTEGILKKTQTDLGRSPIEEVQMAAESASVFQMKPEKSHEKGI</sequence>
<keyword evidence="8" id="KW-0119">Carbohydrate metabolism</keyword>
<dbReference type="CDD" id="cd11325">
    <property type="entry name" value="AmyAc_GTHase"/>
    <property type="match status" value="1"/>
</dbReference>
<feature type="active site" description="Proton donor" evidence="15">
    <location>
        <position position="300"/>
    </location>
</feature>
<evidence type="ECO:0000259" key="18">
    <source>
        <dbReference type="SMART" id="SM00642"/>
    </source>
</evidence>
<feature type="domain" description="Glycosyl hydrolase family 13 catalytic" evidence="18">
    <location>
        <begin position="117"/>
        <end position="512"/>
    </location>
</feature>
<keyword evidence="9 14" id="KW-0326">Glycosidase</keyword>
<keyword evidence="6" id="KW-0963">Cytoplasm</keyword>
<feature type="active site" description="Nucleophile" evidence="15">
    <location>
        <position position="263"/>
    </location>
</feature>
<reference evidence="20" key="1">
    <citation type="submission" date="2016-10" db="EMBL/GenBank/DDBJ databases">
        <authorList>
            <person name="Varghese N."/>
            <person name="Submissions S."/>
        </authorList>
    </citation>
    <scope>NUCLEOTIDE SEQUENCE [LARGE SCALE GENOMIC DNA]</scope>
    <source>
        <strain evidence="20">DSM 18733</strain>
    </source>
</reference>
<evidence type="ECO:0000256" key="16">
    <source>
        <dbReference type="PIRSR" id="PIRSR006337-2"/>
    </source>
</evidence>
<evidence type="ECO:0000256" key="7">
    <source>
        <dbReference type="ARBA" id="ARBA00022801"/>
    </source>
</evidence>
<dbReference type="PANTHER" id="PTHR43651">
    <property type="entry name" value="1,4-ALPHA-GLUCAN-BRANCHING ENZYME"/>
    <property type="match status" value="1"/>
</dbReference>
<dbReference type="SMART" id="SM00642">
    <property type="entry name" value="Aamy"/>
    <property type="match status" value="1"/>
</dbReference>
<comment type="similarity">
    <text evidence="3 14">Belongs to the glycosyl hydrolase 13 family.</text>
</comment>
<keyword evidence="20" id="KW-1185">Reference proteome</keyword>
<dbReference type="Gene3D" id="2.60.40.10">
    <property type="entry name" value="Immunoglobulins"/>
    <property type="match status" value="1"/>
</dbReference>
<evidence type="ECO:0000256" key="15">
    <source>
        <dbReference type="PIRSR" id="PIRSR006337-1"/>
    </source>
</evidence>
<dbReference type="InterPro" id="IPR006047">
    <property type="entry name" value="GH13_cat_dom"/>
</dbReference>
<dbReference type="Gene3D" id="3.20.20.80">
    <property type="entry name" value="Glycosidases"/>
    <property type="match status" value="1"/>
</dbReference>
<protein>
    <recommendedName>
        <fullName evidence="5 13">Malto-oligosyltrehalose trehalohydrolase</fullName>
        <shortName evidence="14">MTHase</shortName>
        <ecNumber evidence="4 13">3.2.1.141</ecNumber>
    </recommendedName>
    <alternativeName>
        <fullName evidence="11 14">4-alpha-D-((1-&gt;4)-alpha-D-glucano)trehalose trehalohydrolase</fullName>
    </alternativeName>
    <alternativeName>
        <fullName evidence="10 14">Maltooligosyl trehalose trehalohydrolase</fullName>
    </alternativeName>
</protein>
<evidence type="ECO:0000256" key="2">
    <source>
        <dbReference type="ARBA" id="ARBA00005199"/>
    </source>
</evidence>
<feature type="site" description="Transition state stabilizer" evidence="17">
    <location>
        <position position="394"/>
    </location>
</feature>
<evidence type="ECO:0000256" key="1">
    <source>
        <dbReference type="ARBA" id="ARBA00004496"/>
    </source>
</evidence>
<dbReference type="InterPro" id="IPR044901">
    <property type="entry name" value="Trehalose_TreZ_E-set_sf"/>
</dbReference>